<gene>
    <name evidence="1" type="primary">39</name>
    <name evidence="1" type="ORF">PBI_FLOOF_39</name>
</gene>
<dbReference type="EMBL" id="MH271298">
    <property type="protein sequence ID" value="AWY04876.1"/>
    <property type="molecule type" value="Genomic_DNA"/>
</dbReference>
<keyword evidence="2" id="KW-1185">Reference proteome</keyword>
<sequence>MSAPHWDPAVDPSSLILTPPPPLAGMVLERVVNIDTNEDYSEPWQRDIVTDPADATVITSVIADQDPTLRGTPDELHKIILDIDLPAQLIPSTTPGHFHLYIDKELPWHRLEPLLHALSDAGLVEEGYVGASVARQHTAARLPWVKKAKRSKEATTL</sequence>
<evidence type="ECO:0000313" key="2">
    <source>
        <dbReference type="Proteomes" id="UP000251585"/>
    </source>
</evidence>
<accession>A0A2Z4Q4E8</accession>
<dbReference type="Proteomes" id="UP000251585">
    <property type="component" value="Segment"/>
</dbReference>
<reference evidence="2" key="1">
    <citation type="submission" date="2018-04" db="EMBL/GenBank/DDBJ databases">
        <authorList>
            <person name="Go L.Y."/>
            <person name="Mitchell J.A."/>
        </authorList>
    </citation>
    <scope>NUCLEOTIDE SEQUENCE [LARGE SCALE GENOMIC DNA]</scope>
</reference>
<name>A0A2Z4Q4E8_9CAUD</name>
<proteinExistence type="predicted"/>
<protein>
    <submittedName>
        <fullName evidence="1">Uncharacterized protein</fullName>
    </submittedName>
</protein>
<organism evidence="1 2">
    <name type="scientific">Microbacterium phage Floof</name>
    <dbReference type="NCBI Taxonomy" id="2201433"/>
    <lineage>
        <taxon>Viruses</taxon>
        <taxon>Duplodnaviria</taxon>
        <taxon>Heunggongvirae</taxon>
        <taxon>Uroviricota</taxon>
        <taxon>Caudoviricetes</taxon>
        <taxon>Casidaviridae</taxon>
        <taxon>Percivalvirus</taxon>
        <taxon>Percivalvirus floof</taxon>
    </lineage>
</organism>
<evidence type="ECO:0000313" key="1">
    <source>
        <dbReference type="EMBL" id="AWY04876.1"/>
    </source>
</evidence>